<dbReference type="InterPro" id="IPR018330">
    <property type="entry name" value="RecT_fam"/>
</dbReference>
<dbReference type="Pfam" id="PF03837">
    <property type="entry name" value="RecT"/>
    <property type="match status" value="1"/>
</dbReference>
<organism evidence="1 2">
    <name type="scientific">Pigmentiphaga daeguensis</name>
    <dbReference type="NCBI Taxonomy" id="414049"/>
    <lineage>
        <taxon>Bacteria</taxon>
        <taxon>Pseudomonadati</taxon>
        <taxon>Pseudomonadota</taxon>
        <taxon>Betaproteobacteria</taxon>
        <taxon>Burkholderiales</taxon>
        <taxon>Alcaligenaceae</taxon>
        <taxon>Pigmentiphaga</taxon>
    </lineage>
</organism>
<accession>A0ABN1D0Z3</accession>
<proteinExistence type="predicted"/>
<dbReference type="NCBIfam" id="TIGR00616">
    <property type="entry name" value="rect"/>
    <property type="match status" value="1"/>
</dbReference>
<gene>
    <name evidence="1" type="ORF">GCM10009097_55890</name>
</gene>
<evidence type="ECO:0000313" key="2">
    <source>
        <dbReference type="Proteomes" id="UP001501706"/>
    </source>
</evidence>
<protein>
    <recommendedName>
        <fullName evidence="3">Recombination protein RecT</fullName>
    </recommendedName>
</protein>
<name>A0ABN1D0Z3_9BURK</name>
<sequence>MSATNALRSVATDDKQQNPVTAFRGFLEKQKHQIAAALPKHVNPDRMIRLACTEFAKNPTLQKCDPISVFGAIIQASQLGLEIGVMGQAYLVPFKNNKSNRLEAQFIPGYKGLISLARRSGEVTSIETNIVYEKDEFDLVLGIDSNLKHKPYLEGDRGKPRLVYGVAKFKDGGHHLEWMSITEVNKVRARSKASGSGPWVTDYDQMVRKTLIRRMANYLPMSIELQNALQVDQAIDDGKTVTIDGDFVQVHGDDEEGAQGNAPAQITFDPAPVLDKIKEHSNAEALNLYLDELRDTVPPEHQEAIAAAGRARLEELEG</sequence>
<dbReference type="EMBL" id="BAAAEN010000037">
    <property type="protein sequence ID" value="GAA0531288.1"/>
    <property type="molecule type" value="Genomic_DNA"/>
</dbReference>
<comment type="caution">
    <text evidence="1">The sequence shown here is derived from an EMBL/GenBank/DDBJ whole genome shotgun (WGS) entry which is preliminary data.</text>
</comment>
<dbReference type="RefSeq" id="WP_343928664.1">
    <property type="nucleotide sequence ID" value="NZ_BAAAEN010000037.1"/>
</dbReference>
<dbReference type="Proteomes" id="UP001501706">
    <property type="component" value="Unassembled WGS sequence"/>
</dbReference>
<dbReference type="InterPro" id="IPR004590">
    <property type="entry name" value="ssDNA_annealing_RecT"/>
</dbReference>
<keyword evidence="2" id="KW-1185">Reference proteome</keyword>
<evidence type="ECO:0000313" key="1">
    <source>
        <dbReference type="EMBL" id="GAA0531288.1"/>
    </source>
</evidence>
<reference evidence="1 2" key="1">
    <citation type="journal article" date="2019" name="Int. J. Syst. Evol. Microbiol.">
        <title>The Global Catalogue of Microorganisms (GCM) 10K type strain sequencing project: providing services to taxonomists for standard genome sequencing and annotation.</title>
        <authorList>
            <consortium name="The Broad Institute Genomics Platform"/>
            <consortium name="The Broad Institute Genome Sequencing Center for Infectious Disease"/>
            <person name="Wu L."/>
            <person name="Ma J."/>
        </authorList>
    </citation>
    <scope>NUCLEOTIDE SEQUENCE [LARGE SCALE GENOMIC DNA]</scope>
    <source>
        <strain evidence="1 2">JCM 14330</strain>
    </source>
</reference>
<evidence type="ECO:0008006" key="3">
    <source>
        <dbReference type="Google" id="ProtNLM"/>
    </source>
</evidence>